<proteinExistence type="predicted"/>
<evidence type="ECO:0000313" key="1">
    <source>
        <dbReference type="EMBL" id="MCE7005290.1"/>
    </source>
</evidence>
<protein>
    <submittedName>
        <fullName evidence="1">Uncharacterized protein</fullName>
    </submittedName>
</protein>
<comment type="caution">
    <text evidence="1">The sequence shown here is derived from an EMBL/GenBank/DDBJ whole genome shotgun (WGS) entry which is preliminary data.</text>
</comment>
<sequence length="223" mass="23662">MGALVLACGDSAGHGWLTSLTERDDVEIRPVPAIPARPDIDPLLAGLSGRRLVVVGTDADLAAVTLRLVRKELVDSVTIGFVPVGESAVADLWNLPSNPVEVALHGEVDPVPLLRDDAGGVLVGLGKIGPTRGVGYCDDTTALRGAASGIEVTPDPSGRDGLVVRVIRRGLLGKRVSEFRGRAFQLGSLPVTPVKDGVPHPRQTERWTWYRHTSDLRVARGLI</sequence>
<gene>
    <name evidence="1" type="ORF">LWC34_21020</name>
</gene>
<reference evidence="1 2" key="1">
    <citation type="submission" date="2021-12" db="EMBL/GenBank/DDBJ databases">
        <title>Genome sequence of Kibdelosporangium philippinense ATCC 49844.</title>
        <authorList>
            <person name="Fedorov E.A."/>
            <person name="Omeragic M."/>
            <person name="Shalygina K.F."/>
            <person name="Maclea K.S."/>
        </authorList>
    </citation>
    <scope>NUCLEOTIDE SEQUENCE [LARGE SCALE GENOMIC DNA]</scope>
    <source>
        <strain evidence="1 2">ATCC 49844</strain>
    </source>
</reference>
<name>A0ABS8ZEF5_9PSEU</name>
<keyword evidence="2" id="KW-1185">Reference proteome</keyword>
<evidence type="ECO:0000313" key="2">
    <source>
        <dbReference type="Proteomes" id="UP001521150"/>
    </source>
</evidence>
<dbReference type="Proteomes" id="UP001521150">
    <property type="component" value="Unassembled WGS sequence"/>
</dbReference>
<organism evidence="1 2">
    <name type="scientific">Kibdelosporangium philippinense</name>
    <dbReference type="NCBI Taxonomy" id="211113"/>
    <lineage>
        <taxon>Bacteria</taxon>
        <taxon>Bacillati</taxon>
        <taxon>Actinomycetota</taxon>
        <taxon>Actinomycetes</taxon>
        <taxon>Pseudonocardiales</taxon>
        <taxon>Pseudonocardiaceae</taxon>
        <taxon>Kibdelosporangium</taxon>
    </lineage>
</organism>
<accession>A0ABS8ZEF5</accession>
<dbReference type="RefSeq" id="WP_233726880.1">
    <property type="nucleotide sequence ID" value="NZ_JAJVCN010000002.1"/>
</dbReference>
<dbReference type="EMBL" id="JAJVCN010000002">
    <property type="protein sequence ID" value="MCE7005290.1"/>
    <property type="molecule type" value="Genomic_DNA"/>
</dbReference>